<dbReference type="OrthoDB" id="9759785at2"/>
<evidence type="ECO:0000256" key="3">
    <source>
        <dbReference type="ARBA" id="ARBA00006936"/>
    </source>
</evidence>
<keyword evidence="9" id="KW-1185">Reference proteome</keyword>
<dbReference type="InterPro" id="IPR005475">
    <property type="entry name" value="Transketolase-like_Pyr-bd"/>
</dbReference>
<evidence type="ECO:0000313" key="9">
    <source>
        <dbReference type="Proteomes" id="UP000268007"/>
    </source>
</evidence>
<dbReference type="PANTHER" id="PTHR23152:SF4">
    <property type="entry name" value="2-OXOADIPATE DEHYDROGENASE COMPLEX COMPONENT E1"/>
    <property type="match status" value="1"/>
</dbReference>
<dbReference type="InterPro" id="IPR042179">
    <property type="entry name" value="KGD_C_sf"/>
</dbReference>
<dbReference type="GO" id="GO:0004591">
    <property type="term" value="F:oxoglutarate dehydrogenase (succinyl-transferring) activity"/>
    <property type="evidence" value="ECO:0007669"/>
    <property type="project" value="UniProtKB-EC"/>
</dbReference>
<dbReference type="SUPFAM" id="SSF52518">
    <property type="entry name" value="Thiamin diphosphate-binding fold (THDP-binding)"/>
    <property type="match status" value="2"/>
</dbReference>
<dbReference type="InterPro" id="IPR001017">
    <property type="entry name" value="DH_E1"/>
</dbReference>
<dbReference type="GO" id="GO:0006099">
    <property type="term" value="P:tricarboxylic acid cycle"/>
    <property type="evidence" value="ECO:0007669"/>
    <property type="project" value="TreeGrafter"/>
</dbReference>
<keyword evidence="5" id="KW-0560">Oxidoreductase</keyword>
<dbReference type="Gene3D" id="3.40.50.970">
    <property type="match status" value="1"/>
</dbReference>
<dbReference type="GO" id="GO:0045252">
    <property type="term" value="C:oxoglutarate dehydrogenase complex"/>
    <property type="evidence" value="ECO:0007669"/>
    <property type="project" value="TreeGrafter"/>
</dbReference>
<organism evidence="8 9">
    <name type="scientific">Mucilaginibacter gracilis</name>
    <dbReference type="NCBI Taxonomy" id="423350"/>
    <lineage>
        <taxon>Bacteria</taxon>
        <taxon>Pseudomonadati</taxon>
        <taxon>Bacteroidota</taxon>
        <taxon>Sphingobacteriia</taxon>
        <taxon>Sphingobacteriales</taxon>
        <taxon>Sphingobacteriaceae</taxon>
        <taxon>Mucilaginibacter</taxon>
    </lineage>
</organism>
<evidence type="ECO:0000313" key="8">
    <source>
        <dbReference type="EMBL" id="RKR81638.1"/>
    </source>
</evidence>
<name>A0A495IZU6_9SPHI</name>
<dbReference type="Pfam" id="PF16078">
    <property type="entry name" value="2-oxogl_dehyd_N"/>
    <property type="match status" value="1"/>
</dbReference>
<comment type="cofactor">
    <cofactor evidence="1">
        <name>thiamine diphosphate</name>
        <dbReference type="ChEBI" id="CHEBI:58937"/>
    </cofactor>
</comment>
<comment type="function">
    <text evidence="2">E1 component of the 2-oxoglutarate dehydrogenase (OGDH) complex which catalyzes the decarboxylation of 2-oxoglutarate, the first step in the conversion of 2-oxoglutarate to succinyl-CoA and CO(2).</text>
</comment>
<evidence type="ECO:0000256" key="5">
    <source>
        <dbReference type="ARBA" id="ARBA00023002"/>
    </source>
</evidence>
<dbReference type="NCBIfam" id="TIGR00239">
    <property type="entry name" value="2oxo_dh_E1"/>
    <property type="match status" value="1"/>
</dbReference>
<dbReference type="InterPro" id="IPR031717">
    <property type="entry name" value="ODO-1/KGD_C"/>
</dbReference>
<evidence type="ECO:0000256" key="1">
    <source>
        <dbReference type="ARBA" id="ARBA00001964"/>
    </source>
</evidence>
<comment type="similarity">
    <text evidence="3">Belongs to the alpha-ketoglutarate dehydrogenase family.</text>
</comment>
<dbReference type="EC" id="1.2.4.2" evidence="4"/>
<dbReference type="AlphaFoldDB" id="A0A495IZU6"/>
<sequence>MDRLSYLNIDNAAYIDSLHEAYKQDPESVDYGWQKFFEGFDFGQNAQGASVSGAATQATTTATPDHILKEINVLNMINGYRARGHLFTQTNPVRERRKYFPGKELETFGLSDADLDTVFNAGTEVGLGAAKLRDIHDMLEQTYCQAIGAEYRYIRNPIKMKWFEDRMEKVRNMPTFSTDEKKRILNKLNQAVVFENFLGTKFLGQKRFSLEGAEALIPALDSVIEKGADLGLEEFVIGMAHRGRLNVLVNIMKKSYKEVFSEFQGKSYDADSSFGGDVKYHLGYSNDIETTNGKKVHLSLCPNPSHLETVNPIVEGLVRSKIDFKYEGDYKKIAPILIHGDAAVAGQGIVYEVLQMSKLDGYRTGGTIHLVINNQIGFTTNTKDARSSTYCTDVAKTVLSPVLHVNGDDAEALAYAINLAMEYRQTFHEDVFIDILCYRRYGHNEADEPKFTQPLLYKAIESHANPRDIYNQKLIANGSVGATYAAEIEKAFKAQLQTMLDESKAEDRFTESKPMYSGAWQGLHIANEKELNASPDTSISEDEFMAIGKGLTTLPKDKDFFKKIEKLFEDRSNMVKKTKVFDWAMGELIAYGSLLKENHRVRLSGEDVKRGTFSHRHAVLTLEDSEEEYTPLNTLGTEAKFDVYNSLLSEYGVLGFEYGYALADPNALTIWEAQFGDFYNGAQIIVDQYIASAETKWQRGNGLVMLLPHGYEGQGPEHSSARIERFMELCADSNIQVVNCSTPANFFHVLRRQLHREFRKPLIVFTPKSLLRNPQCVSPMEEFTQGKFRELIEDSFVTEKSVKRVLFCSGKIYYDLLEKQQTDKRKDVAIVRIEQLYPTPMVAMQKVKTKYVNATEFFWVQEEPENMGAWPYMCRKFRKSELQLEVISRKESSSTATGYAKQHTSQQLYIVSKAFSAPAGEEVKESIKKTAEKMATTSAD</sequence>
<reference evidence="8 9" key="1">
    <citation type="submission" date="2018-10" db="EMBL/GenBank/DDBJ databases">
        <title>Genomic Encyclopedia of Archaeal and Bacterial Type Strains, Phase II (KMG-II): from individual species to whole genera.</title>
        <authorList>
            <person name="Goeker M."/>
        </authorList>
    </citation>
    <scope>NUCLEOTIDE SEQUENCE [LARGE SCALE GENOMIC DNA]</scope>
    <source>
        <strain evidence="8 9">DSM 18602</strain>
    </source>
</reference>
<dbReference type="NCBIfam" id="NF008907">
    <property type="entry name" value="PRK12270.1"/>
    <property type="match status" value="1"/>
</dbReference>
<dbReference type="Pfam" id="PF02779">
    <property type="entry name" value="Transket_pyr"/>
    <property type="match status" value="1"/>
</dbReference>
<evidence type="ECO:0000256" key="2">
    <source>
        <dbReference type="ARBA" id="ARBA00003906"/>
    </source>
</evidence>
<dbReference type="NCBIfam" id="NF006914">
    <property type="entry name" value="PRK09404.1"/>
    <property type="match status" value="1"/>
</dbReference>
<dbReference type="GO" id="GO:0005829">
    <property type="term" value="C:cytosol"/>
    <property type="evidence" value="ECO:0007669"/>
    <property type="project" value="TreeGrafter"/>
</dbReference>
<gene>
    <name evidence="8" type="ORF">BDD43_1788</name>
</gene>
<dbReference type="EMBL" id="RBKU01000001">
    <property type="protein sequence ID" value="RKR81638.1"/>
    <property type="molecule type" value="Genomic_DNA"/>
</dbReference>
<dbReference type="Gene3D" id="3.40.50.11610">
    <property type="entry name" value="Multifunctional 2-oxoglutarate metabolism enzyme, C-terminal domain"/>
    <property type="match status" value="1"/>
</dbReference>
<dbReference type="InterPro" id="IPR032106">
    <property type="entry name" value="2-oxogl_dehyd_N"/>
</dbReference>
<evidence type="ECO:0000256" key="4">
    <source>
        <dbReference type="ARBA" id="ARBA00012280"/>
    </source>
</evidence>
<dbReference type="Proteomes" id="UP000268007">
    <property type="component" value="Unassembled WGS sequence"/>
</dbReference>
<comment type="caution">
    <text evidence="8">The sequence shown here is derived from an EMBL/GenBank/DDBJ whole genome shotgun (WGS) entry which is preliminary data.</text>
</comment>
<dbReference type="CDD" id="cd02016">
    <property type="entry name" value="TPP_E1_OGDC_like"/>
    <property type="match status" value="1"/>
</dbReference>
<dbReference type="Gene3D" id="1.10.287.1150">
    <property type="entry name" value="TPP helical domain"/>
    <property type="match status" value="1"/>
</dbReference>
<dbReference type="PIRSF" id="PIRSF000157">
    <property type="entry name" value="Oxoglu_dh_E1"/>
    <property type="match status" value="1"/>
</dbReference>
<evidence type="ECO:0000259" key="7">
    <source>
        <dbReference type="SMART" id="SM00861"/>
    </source>
</evidence>
<proteinExistence type="inferred from homology"/>
<keyword evidence="6" id="KW-0786">Thiamine pyrophosphate</keyword>
<dbReference type="Gene3D" id="3.40.50.12470">
    <property type="match status" value="1"/>
</dbReference>
<dbReference type="InterPro" id="IPR011603">
    <property type="entry name" value="2oxoglutarate_DH_E1"/>
</dbReference>
<protein>
    <recommendedName>
        <fullName evidence="4">oxoglutarate dehydrogenase (succinyl-transferring)</fullName>
        <ecNumber evidence="4">1.2.4.2</ecNumber>
    </recommendedName>
</protein>
<dbReference type="RefSeq" id="WP_121197321.1">
    <property type="nucleotide sequence ID" value="NZ_RBKU01000001.1"/>
</dbReference>
<accession>A0A495IZU6</accession>
<dbReference type="PANTHER" id="PTHR23152">
    <property type="entry name" value="2-OXOGLUTARATE DEHYDROGENASE"/>
    <property type="match status" value="1"/>
</dbReference>
<dbReference type="InterPro" id="IPR029061">
    <property type="entry name" value="THDP-binding"/>
</dbReference>
<dbReference type="Pfam" id="PF16870">
    <property type="entry name" value="OxoGdeHyase_C"/>
    <property type="match status" value="1"/>
</dbReference>
<evidence type="ECO:0000256" key="6">
    <source>
        <dbReference type="ARBA" id="ARBA00023052"/>
    </source>
</evidence>
<dbReference type="Pfam" id="PF00676">
    <property type="entry name" value="E1_dh"/>
    <property type="match status" value="1"/>
</dbReference>
<dbReference type="GO" id="GO:0030976">
    <property type="term" value="F:thiamine pyrophosphate binding"/>
    <property type="evidence" value="ECO:0007669"/>
    <property type="project" value="InterPro"/>
</dbReference>
<feature type="domain" description="Transketolase-like pyrimidine-binding" evidence="7">
    <location>
        <begin position="581"/>
        <end position="773"/>
    </location>
</feature>
<dbReference type="SMART" id="SM00861">
    <property type="entry name" value="Transket_pyr"/>
    <property type="match status" value="1"/>
</dbReference>